<evidence type="ECO:0000313" key="3">
    <source>
        <dbReference type="Proteomes" id="UP000007015"/>
    </source>
</evidence>
<dbReference type="Gramene" id="BGIOSGA026397-TA">
    <property type="protein sequence ID" value="BGIOSGA026397-PA"/>
    <property type="gene ID" value="BGIOSGA026397"/>
</dbReference>
<evidence type="ECO:0000313" key="2">
    <source>
        <dbReference type="EMBL" id="EEC82692.1"/>
    </source>
</evidence>
<protein>
    <submittedName>
        <fullName evidence="2">Uncharacterized protein</fullName>
    </submittedName>
</protein>
<evidence type="ECO:0000256" key="1">
    <source>
        <dbReference type="SAM" id="MobiDB-lite"/>
    </source>
</evidence>
<dbReference type="Proteomes" id="UP000007015">
    <property type="component" value="Chromosome 7"/>
</dbReference>
<reference evidence="2 3" key="1">
    <citation type="journal article" date="2005" name="PLoS Biol.">
        <title>The genomes of Oryza sativa: a history of duplications.</title>
        <authorList>
            <person name="Yu J."/>
            <person name="Wang J."/>
            <person name="Lin W."/>
            <person name="Li S."/>
            <person name="Li H."/>
            <person name="Zhou J."/>
            <person name="Ni P."/>
            <person name="Dong W."/>
            <person name="Hu S."/>
            <person name="Zeng C."/>
            <person name="Zhang J."/>
            <person name="Zhang Y."/>
            <person name="Li R."/>
            <person name="Xu Z."/>
            <person name="Li S."/>
            <person name="Li X."/>
            <person name="Zheng H."/>
            <person name="Cong L."/>
            <person name="Lin L."/>
            <person name="Yin J."/>
            <person name="Geng J."/>
            <person name="Li G."/>
            <person name="Shi J."/>
            <person name="Liu J."/>
            <person name="Lv H."/>
            <person name="Li J."/>
            <person name="Wang J."/>
            <person name="Deng Y."/>
            <person name="Ran L."/>
            <person name="Shi X."/>
            <person name="Wang X."/>
            <person name="Wu Q."/>
            <person name="Li C."/>
            <person name="Ren X."/>
            <person name="Wang J."/>
            <person name="Wang X."/>
            <person name="Li D."/>
            <person name="Liu D."/>
            <person name="Zhang X."/>
            <person name="Ji Z."/>
            <person name="Zhao W."/>
            <person name="Sun Y."/>
            <person name="Zhang Z."/>
            <person name="Bao J."/>
            <person name="Han Y."/>
            <person name="Dong L."/>
            <person name="Ji J."/>
            <person name="Chen P."/>
            <person name="Wu S."/>
            <person name="Liu J."/>
            <person name="Xiao Y."/>
            <person name="Bu D."/>
            <person name="Tan J."/>
            <person name="Yang L."/>
            <person name="Ye C."/>
            <person name="Zhang J."/>
            <person name="Xu J."/>
            <person name="Zhou Y."/>
            <person name="Yu Y."/>
            <person name="Zhang B."/>
            <person name="Zhuang S."/>
            <person name="Wei H."/>
            <person name="Liu B."/>
            <person name="Lei M."/>
            <person name="Yu H."/>
            <person name="Li Y."/>
            <person name="Xu H."/>
            <person name="Wei S."/>
            <person name="He X."/>
            <person name="Fang L."/>
            <person name="Zhang Z."/>
            <person name="Zhang Y."/>
            <person name="Huang X."/>
            <person name="Su Z."/>
            <person name="Tong W."/>
            <person name="Li J."/>
            <person name="Tong Z."/>
            <person name="Li S."/>
            <person name="Ye J."/>
            <person name="Wang L."/>
            <person name="Fang L."/>
            <person name="Lei T."/>
            <person name="Chen C."/>
            <person name="Chen H."/>
            <person name="Xu Z."/>
            <person name="Li H."/>
            <person name="Huang H."/>
            <person name="Zhang F."/>
            <person name="Xu H."/>
            <person name="Li N."/>
            <person name="Zhao C."/>
            <person name="Li S."/>
            <person name="Dong L."/>
            <person name="Huang Y."/>
            <person name="Li L."/>
            <person name="Xi Y."/>
            <person name="Qi Q."/>
            <person name="Li W."/>
            <person name="Zhang B."/>
            <person name="Hu W."/>
            <person name="Zhang Y."/>
            <person name="Tian X."/>
            <person name="Jiao Y."/>
            <person name="Liang X."/>
            <person name="Jin J."/>
            <person name="Gao L."/>
            <person name="Zheng W."/>
            <person name="Hao B."/>
            <person name="Liu S."/>
            <person name="Wang W."/>
            <person name="Yuan L."/>
            <person name="Cao M."/>
            <person name="McDermott J."/>
            <person name="Samudrala R."/>
            <person name="Wang J."/>
            <person name="Wong G.K."/>
            <person name="Yang H."/>
        </authorList>
    </citation>
    <scope>NUCLEOTIDE SEQUENCE [LARGE SCALE GENOMIC DNA]</scope>
    <source>
        <strain evidence="3">cv. 93-11</strain>
    </source>
</reference>
<dbReference type="EMBL" id="CM000132">
    <property type="protein sequence ID" value="EEC82692.1"/>
    <property type="molecule type" value="Genomic_DNA"/>
</dbReference>
<keyword evidence="3" id="KW-1185">Reference proteome</keyword>
<accession>B8B631</accession>
<gene>
    <name evidence="2" type="ORF">OsI_27349</name>
</gene>
<feature type="region of interest" description="Disordered" evidence="1">
    <location>
        <begin position="49"/>
        <end position="71"/>
    </location>
</feature>
<sequence>MAAVPAKTPQVAAAAMSVDWGRRRGEMKRKRPELDAGRAIAAANLVASTRARARHSQRTHSNSTLMSISED</sequence>
<name>B8B631_ORYSI</name>
<feature type="compositionally biased region" description="Polar residues" evidence="1">
    <location>
        <begin position="59"/>
        <end position="71"/>
    </location>
</feature>
<organism evidence="2 3">
    <name type="scientific">Oryza sativa subsp. indica</name>
    <name type="common">Rice</name>
    <dbReference type="NCBI Taxonomy" id="39946"/>
    <lineage>
        <taxon>Eukaryota</taxon>
        <taxon>Viridiplantae</taxon>
        <taxon>Streptophyta</taxon>
        <taxon>Embryophyta</taxon>
        <taxon>Tracheophyta</taxon>
        <taxon>Spermatophyta</taxon>
        <taxon>Magnoliopsida</taxon>
        <taxon>Liliopsida</taxon>
        <taxon>Poales</taxon>
        <taxon>Poaceae</taxon>
        <taxon>BOP clade</taxon>
        <taxon>Oryzoideae</taxon>
        <taxon>Oryzeae</taxon>
        <taxon>Oryzinae</taxon>
        <taxon>Oryza</taxon>
        <taxon>Oryza sativa</taxon>
    </lineage>
</organism>
<dbReference type="AlphaFoldDB" id="B8B631"/>
<dbReference type="HOGENOM" id="CLU_2744491_0_0_1"/>
<proteinExistence type="predicted"/>